<reference evidence="2" key="1">
    <citation type="submission" date="2021-06" db="EMBL/GenBank/DDBJ databases">
        <authorList>
            <person name="Hodson N. C."/>
            <person name="Mongue J. A."/>
            <person name="Jaron S. K."/>
        </authorList>
    </citation>
    <scope>NUCLEOTIDE SEQUENCE</scope>
</reference>
<accession>A0A8J2LKC3</accession>
<dbReference type="AlphaFoldDB" id="A0A8J2LKC3"/>
<comment type="caution">
    <text evidence="2">The sequence shown here is derived from an EMBL/GenBank/DDBJ whole genome shotgun (WGS) entry which is preliminary data.</text>
</comment>
<dbReference type="Proteomes" id="UP000708208">
    <property type="component" value="Unassembled WGS sequence"/>
</dbReference>
<evidence type="ECO:0000256" key="1">
    <source>
        <dbReference type="SAM" id="MobiDB-lite"/>
    </source>
</evidence>
<evidence type="ECO:0000313" key="3">
    <source>
        <dbReference type="Proteomes" id="UP000708208"/>
    </source>
</evidence>
<protein>
    <recommendedName>
        <fullName evidence="4">DUF4218 domain-containing protein</fullName>
    </recommendedName>
</protein>
<dbReference type="EMBL" id="CAJVCH010570357">
    <property type="protein sequence ID" value="CAG7834744.1"/>
    <property type="molecule type" value="Genomic_DNA"/>
</dbReference>
<dbReference type="OrthoDB" id="10053513at2759"/>
<evidence type="ECO:0000313" key="2">
    <source>
        <dbReference type="EMBL" id="CAG7834744.1"/>
    </source>
</evidence>
<dbReference type="PANTHER" id="PTHR33053">
    <property type="entry name" value="PROTEIN, PUTATIVE-RELATED"/>
    <property type="match status" value="1"/>
</dbReference>
<dbReference type="PANTHER" id="PTHR33053:SF24">
    <property type="entry name" value="TRANSPOSASE DOMAIN-CONTAINING PROTEIN"/>
    <property type="match status" value="1"/>
</dbReference>
<organism evidence="2 3">
    <name type="scientific">Allacma fusca</name>
    <dbReference type="NCBI Taxonomy" id="39272"/>
    <lineage>
        <taxon>Eukaryota</taxon>
        <taxon>Metazoa</taxon>
        <taxon>Ecdysozoa</taxon>
        <taxon>Arthropoda</taxon>
        <taxon>Hexapoda</taxon>
        <taxon>Collembola</taxon>
        <taxon>Symphypleona</taxon>
        <taxon>Sminthuridae</taxon>
        <taxon>Allacma</taxon>
    </lineage>
</organism>
<feature type="region of interest" description="Disordered" evidence="1">
    <location>
        <begin position="285"/>
        <end position="305"/>
    </location>
</feature>
<evidence type="ECO:0008006" key="4">
    <source>
        <dbReference type="Google" id="ProtNLM"/>
    </source>
</evidence>
<proteinExistence type="predicted"/>
<gene>
    <name evidence="2" type="ORF">AFUS01_LOCUS44215</name>
</gene>
<sequence>MVSQFPLDYMHLVCLGVVRKLILMWIKGPLKIRLPNKDVKVISTMLKNCIPKITSDFNRTPRDIELCERWKATEARQFLLYTGPVVLKNVLQRSVYDNFLLLSVAIRILISNDREKYDIANELLIAFVGHCQKLYGPEGQVYNFHNLIHLTPYCKIHGSLDNFSAFPMENYLGTVKRMIRCKHHPLQQVHRRISERVVAIDLEFQNIFNQSSQENLKEINNSKKVQIRNFYLKTAEPDCYFIGPNGFFKYDLTLVKAQQDVFLETSNLESDDSIESAIRKSSRKVTQGHHLKAVPSSDNDSGTLPSAPYLSTLATEVTCNPSGQQELKSDEDHIQNISTVLLEVHSQAGDTIEVVQETLGQAKTAVVSGMW</sequence>
<name>A0A8J2LKC3_9HEXA</name>
<keyword evidence="3" id="KW-1185">Reference proteome</keyword>